<reference evidence="1 2" key="1">
    <citation type="journal article" date="2014" name="Nature">
        <title>An environmental bacterial taxon with a large and distinct metabolic repertoire.</title>
        <authorList>
            <person name="Wilson M.C."/>
            <person name="Mori T."/>
            <person name="Ruckert C."/>
            <person name="Uria A.R."/>
            <person name="Helf M.J."/>
            <person name="Takada K."/>
            <person name="Gernert C."/>
            <person name="Steffens U.A."/>
            <person name="Heycke N."/>
            <person name="Schmitt S."/>
            <person name="Rinke C."/>
            <person name="Helfrich E.J."/>
            <person name="Brachmann A.O."/>
            <person name="Gurgui C."/>
            <person name="Wakimoto T."/>
            <person name="Kracht M."/>
            <person name="Crusemann M."/>
            <person name="Hentschel U."/>
            <person name="Abe I."/>
            <person name="Matsunaga S."/>
            <person name="Kalinowski J."/>
            <person name="Takeyama H."/>
            <person name="Piel J."/>
        </authorList>
    </citation>
    <scope>NUCLEOTIDE SEQUENCE [LARGE SCALE GENOMIC DNA]</scope>
    <source>
        <strain evidence="2">TSY1</strain>
    </source>
</reference>
<comment type="caution">
    <text evidence="1">The sequence shown here is derived from an EMBL/GenBank/DDBJ whole genome shotgun (WGS) entry which is preliminary data.</text>
</comment>
<evidence type="ECO:0000313" key="2">
    <source>
        <dbReference type="Proteomes" id="UP000019141"/>
    </source>
</evidence>
<dbReference type="Proteomes" id="UP000019141">
    <property type="component" value="Unassembled WGS sequence"/>
</dbReference>
<dbReference type="AlphaFoldDB" id="W4LJL2"/>
<keyword evidence="2" id="KW-1185">Reference proteome</keyword>
<organism evidence="1 2">
    <name type="scientific">Entotheonella factor</name>
    <dbReference type="NCBI Taxonomy" id="1429438"/>
    <lineage>
        <taxon>Bacteria</taxon>
        <taxon>Pseudomonadati</taxon>
        <taxon>Nitrospinota/Tectimicrobiota group</taxon>
        <taxon>Candidatus Tectimicrobiota</taxon>
        <taxon>Candidatus Entotheonellia</taxon>
        <taxon>Candidatus Entotheonellales</taxon>
        <taxon>Candidatus Entotheonellaceae</taxon>
        <taxon>Candidatus Entotheonella</taxon>
    </lineage>
</organism>
<gene>
    <name evidence="1" type="ORF">ETSY1_20105</name>
</gene>
<proteinExistence type="predicted"/>
<dbReference type="EMBL" id="AZHW01000585">
    <property type="protein sequence ID" value="ETW98109.1"/>
    <property type="molecule type" value="Genomic_DNA"/>
</dbReference>
<evidence type="ECO:0000313" key="1">
    <source>
        <dbReference type="EMBL" id="ETW98109.1"/>
    </source>
</evidence>
<dbReference type="HOGENOM" id="CLU_2664218_0_0_7"/>
<name>W4LJL2_ENTF1</name>
<protein>
    <submittedName>
        <fullName evidence="1">Uncharacterized protein</fullName>
    </submittedName>
</protein>
<accession>W4LJL2</accession>
<sequence length="73" mass="8041">MAIVLIEEVLMGLDEVKGALDQAVTTLEDIIEDMSPDLGEDLQGLLETSFLDPLQSRRDALDILLNRLSESVN</sequence>